<dbReference type="PANTHER" id="PTHR46825:SF8">
    <property type="entry name" value="BETA-LACTAMASE-RELATED"/>
    <property type="match status" value="1"/>
</dbReference>
<dbReference type="Proteomes" id="UP000198122">
    <property type="component" value="Unassembled WGS sequence"/>
</dbReference>
<evidence type="ECO:0000313" key="3">
    <source>
        <dbReference type="Proteomes" id="UP000198122"/>
    </source>
</evidence>
<reference evidence="2 3" key="1">
    <citation type="submission" date="2017-06" db="EMBL/GenBank/DDBJ databases">
        <authorList>
            <person name="Kim H.J."/>
            <person name="Triplett B.A."/>
        </authorList>
    </citation>
    <scope>NUCLEOTIDE SEQUENCE [LARGE SCALE GENOMIC DNA]</scope>
    <source>
        <strain evidence="2 3">DSM 22179</strain>
    </source>
</reference>
<dbReference type="Pfam" id="PF00144">
    <property type="entry name" value="Beta-lactamase"/>
    <property type="match status" value="1"/>
</dbReference>
<dbReference type="AlphaFoldDB" id="A0A212T8R4"/>
<evidence type="ECO:0000259" key="1">
    <source>
        <dbReference type="Pfam" id="PF00144"/>
    </source>
</evidence>
<name>A0A212T8R4_9MICO</name>
<dbReference type="InterPro" id="IPR001466">
    <property type="entry name" value="Beta-lactam-related"/>
</dbReference>
<gene>
    <name evidence="2" type="ORF">SAMN05445756_0699</name>
</gene>
<feature type="domain" description="Beta-lactamase-related" evidence="1">
    <location>
        <begin position="46"/>
        <end position="331"/>
    </location>
</feature>
<accession>A0A212T8R4</accession>
<protein>
    <submittedName>
        <fullName evidence="2">CubicO group peptidase, beta-lactamase class C family</fullName>
    </submittedName>
</protein>
<dbReference type="Gene3D" id="3.40.710.10">
    <property type="entry name" value="DD-peptidase/beta-lactamase superfamily"/>
    <property type="match status" value="1"/>
</dbReference>
<dbReference type="EMBL" id="FYEZ01000001">
    <property type="protein sequence ID" value="SNC62453.1"/>
    <property type="molecule type" value="Genomic_DNA"/>
</dbReference>
<keyword evidence="3" id="KW-1185">Reference proteome</keyword>
<dbReference type="SUPFAM" id="SSF56601">
    <property type="entry name" value="beta-lactamase/transpeptidase-like"/>
    <property type="match status" value="1"/>
</dbReference>
<sequence length="348" mass="37310">MAGAASFEVFARARTPNLCSPSSGDSWLIREAEAILRRSHGPRGRASIAVIDDGVLREAHFGADRHTQYEIGSITKTMTAAVFADMVERGEISRRALLGAFLELEGSEVAAVELEELATHTSGLPDMASTWRNFAGLVLWPLLVHDPSSSVTLERLVVDARRSRVGPKEYAYSNLGYSLLGQALVRHSRTTFPRLLEERLFAPLGMVDSFVPADPRSLPADAPRGYSIMWGRRAAPWTLGAEAPSGSVRSTLADMTRYLQALLDGTAPGASALEPAAVVDGSLRIGYGWHIDQDSLVWHNGMTGGFSSWMSLCPGRGRGVVVLSNTMNSVDELGRKLAGSSSGASGIS</sequence>
<proteinExistence type="predicted"/>
<dbReference type="InterPro" id="IPR012338">
    <property type="entry name" value="Beta-lactam/transpept-like"/>
</dbReference>
<dbReference type="PANTHER" id="PTHR46825">
    <property type="entry name" value="D-ALANYL-D-ALANINE-CARBOXYPEPTIDASE/ENDOPEPTIDASE AMPH"/>
    <property type="match status" value="1"/>
</dbReference>
<evidence type="ECO:0000313" key="2">
    <source>
        <dbReference type="EMBL" id="SNC62453.1"/>
    </source>
</evidence>
<dbReference type="InterPro" id="IPR050491">
    <property type="entry name" value="AmpC-like"/>
</dbReference>
<organism evidence="2 3">
    <name type="scientific">Kytococcus aerolatus</name>
    <dbReference type="NCBI Taxonomy" id="592308"/>
    <lineage>
        <taxon>Bacteria</taxon>
        <taxon>Bacillati</taxon>
        <taxon>Actinomycetota</taxon>
        <taxon>Actinomycetes</taxon>
        <taxon>Micrococcales</taxon>
        <taxon>Kytococcaceae</taxon>
        <taxon>Kytococcus</taxon>
    </lineage>
</organism>